<feature type="compositionally biased region" description="Basic and acidic residues" evidence="3">
    <location>
        <begin position="59"/>
        <end position="81"/>
    </location>
</feature>
<dbReference type="PANTHER" id="PTHR48112:SF22">
    <property type="entry name" value="MITOCHONDRIAL TRANSCRIPTION FACTOR A, ISOFORM B"/>
    <property type="match status" value="1"/>
</dbReference>
<feature type="region of interest" description="Disordered" evidence="3">
    <location>
        <begin position="58"/>
        <end position="120"/>
    </location>
</feature>
<dbReference type="PROSITE" id="PS50118">
    <property type="entry name" value="HMG_BOX_2"/>
    <property type="match status" value="1"/>
</dbReference>
<dbReference type="SMART" id="SM00398">
    <property type="entry name" value="HMG"/>
    <property type="match status" value="1"/>
</dbReference>
<dbReference type="InterPro" id="IPR036910">
    <property type="entry name" value="HMG_box_dom_sf"/>
</dbReference>
<dbReference type="PANTHER" id="PTHR48112">
    <property type="entry name" value="HIGH MOBILITY GROUP PROTEIN DSP1"/>
    <property type="match status" value="1"/>
</dbReference>
<keyword evidence="2" id="KW-0539">Nucleus</keyword>
<dbReference type="GO" id="GO:0005634">
    <property type="term" value="C:nucleus"/>
    <property type="evidence" value="ECO:0007669"/>
    <property type="project" value="UniProtKB-UniRule"/>
</dbReference>
<dbReference type="Pfam" id="PF00505">
    <property type="entry name" value="HMG_box"/>
    <property type="match status" value="1"/>
</dbReference>
<reference evidence="5" key="1">
    <citation type="submission" date="2025-08" db="UniProtKB">
        <authorList>
            <consortium name="Ensembl"/>
        </authorList>
    </citation>
    <scope>IDENTIFICATION</scope>
</reference>
<dbReference type="AlphaFoldDB" id="A0A8D0ERA3"/>
<evidence type="ECO:0000313" key="6">
    <source>
        <dbReference type="Proteomes" id="UP000694551"/>
    </source>
</evidence>
<feature type="domain" description="HMG box" evidence="4">
    <location>
        <begin position="19"/>
        <end position="87"/>
    </location>
</feature>
<dbReference type="Proteomes" id="UP000694551">
    <property type="component" value="Unplaced"/>
</dbReference>
<evidence type="ECO:0000259" key="4">
    <source>
        <dbReference type="PROSITE" id="PS50118"/>
    </source>
</evidence>
<dbReference type="Gene3D" id="1.10.30.10">
    <property type="entry name" value="High mobility group box domain"/>
    <property type="match status" value="1"/>
</dbReference>
<evidence type="ECO:0000313" key="5">
    <source>
        <dbReference type="Ensembl" id="ENSSOCP00000003519.1"/>
    </source>
</evidence>
<dbReference type="InterPro" id="IPR009071">
    <property type="entry name" value="HMG_box_dom"/>
</dbReference>
<sequence length="120" mass="14173">MAQKRQRRQQRKSGRFTTAKKPLPAFFLFMAQHRPELQKSNPHWTAVETAMKLGKMWHKQPEEDKEMYKEEAARLRRENKGEKHRSGHDPETARKRAHSRNNTQTCLGRETRHSTAARGL</sequence>
<feature type="compositionally biased region" description="Basic residues" evidence="3">
    <location>
        <begin position="1"/>
        <end position="14"/>
    </location>
</feature>
<protein>
    <recommendedName>
        <fullName evidence="4">HMG box domain-containing protein</fullName>
    </recommendedName>
</protein>
<reference evidence="5" key="2">
    <citation type="submission" date="2025-09" db="UniProtKB">
        <authorList>
            <consortium name="Ensembl"/>
        </authorList>
    </citation>
    <scope>IDENTIFICATION</scope>
</reference>
<dbReference type="SUPFAM" id="SSF47095">
    <property type="entry name" value="HMG-box"/>
    <property type="match status" value="1"/>
</dbReference>
<keyword evidence="6" id="KW-1185">Reference proteome</keyword>
<evidence type="ECO:0000256" key="1">
    <source>
        <dbReference type="ARBA" id="ARBA00023125"/>
    </source>
</evidence>
<dbReference type="GO" id="GO:0003677">
    <property type="term" value="F:DNA binding"/>
    <property type="evidence" value="ECO:0007669"/>
    <property type="project" value="UniProtKB-UniRule"/>
</dbReference>
<dbReference type="InterPro" id="IPR050342">
    <property type="entry name" value="HMGB"/>
</dbReference>
<dbReference type="Ensembl" id="ENSSOCT00000003603.1">
    <property type="protein sequence ID" value="ENSSOCP00000003519.1"/>
    <property type="gene ID" value="ENSSOCG00000002691.1"/>
</dbReference>
<proteinExistence type="predicted"/>
<evidence type="ECO:0000256" key="2">
    <source>
        <dbReference type="PROSITE-ProRule" id="PRU00267"/>
    </source>
</evidence>
<keyword evidence="1 2" id="KW-0238">DNA-binding</keyword>
<evidence type="ECO:0000256" key="3">
    <source>
        <dbReference type="SAM" id="MobiDB-lite"/>
    </source>
</evidence>
<organism evidence="5 6">
    <name type="scientific">Strix occidentalis caurina</name>
    <name type="common">northern spotted owl</name>
    <dbReference type="NCBI Taxonomy" id="311401"/>
    <lineage>
        <taxon>Eukaryota</taxon>
        <taxon>Metazoa</taxon>
        <taxon>Chordata</taxon>
        <taxon>Craniata</taxon>
        <taxon>Vertebrata</taxon>
        <taxon>Euteleostomi</taxon>
        <taxon>Archelosauria</taxon>
        <taxon>Archosauria</taxon>
        <taxon>Dinosauria</taxon>
        <taxon>Saurischia</taxon>
        <taxon>Theropoda</taxon>
        <taxon>Coelurosauria</taxon>
        <taxon>Aves</taxon>
        <taxon>Neognathae</taxon>
        <taxon>Neoaves</taxon>
        <taxon>Telluraves</taxon>
        <taxon>Strigiformes</taxon>
        <taxon>Strigidae</taxon>
        <taxon>Strix</taxon>
    </lineage>
</organism>
<feature type="DNA-binding region" description="HMG box" evidence="2">
    <location>
        <begin position="19"/>
        <end position="87"/>
    </location>
</feature>
<dbReference type="PRINTS" id="PR00886">
    <property type="entry name" value="HIGHMOBLTY12"/>
</dbReference>
<name>A0A8D0ERA3_STROC</name>
<dbReference type="GO" id="GO:0006357">
    <property type="term" value="P:regulation of transcription by RNA polymerase II"/>
    <property type="evidence" value="ECO:0007669"/>
    <property type="project" value="TreeGrafter"/>
</dbReference>
<feature type="region of interest" description="Disordered" evidence="3">
    <location>
        <begin position="1"/>
        <end position="22"/>
    </location>
</feature>
<accession>A0A8D0ERA3</accession>